<feature type="compositionally biased region" description="Polar residues" evidence="12">
    <location>
        <begin position="1958"/>
        <end position="1982"/>
    </location>
</feature>
<evidence type="ECO:0000256" key="9">
    <source>
        <dbReference type="ARBA" id="ARBA00024626"/>
    </source>
</evidence>
<dbReference type="InterPro" id="IPR035985">
    <property type="entry name" value="Ubiquitin-activating_enz"/>
</dbReference>
<keyword evidence="4 11" id="KW-0436">Ligase</keyword>
<evidence type="ECO:0000256" key="4">
    <source>
        <dbReference type="ARBA" id="ARBA00022598"/>
    </source>
</evidence>
<dbReference type="GO" id="GO:0005634">
    <property type="term" value="C:nucleus"/>
    <property type="evidence" value="ECO:0007669"/>
    <property type="project" value="TreeGrafter"/>
</dbReference>
<feature type="active site" description="Glycyl thioester intermediate" evidence="10">
    <location>
        <position position="2431"/>
    </location>
</feature>
<keyword evidence="5 11" id="KW-0547">Nucleotide-binding</keyword>
<dbReference type="CDD" id="cd01488">
    <property type="entry name" value="Uba3_RUB"/>
    <property type="match status" value="1"/>
</dbReference>
<feature type="compositionally biased region" description="Basic and acidic residues" evidence="12">
    <location>
        <begin position="1168"/>
        <end position="1177"/>
    </location>
</feature>
<feature type="compositionally biased region" description="Basic and acidic residues" evidence="12">
    <location>
        <begin position="269"/>
        <end position="279"/>
    </location>
</feature>
<dbReference type="Pfam" id="PF00899">
    <property type="entry name" value="ThiF"/>
    <property type="match status" value="1"/>
</dbReference>
<accession>A0AAJ5YS29</accession>
<feature type="compositionally biased region" description="Polar residues" evidence="12">
    <location>
        <begin position="1080"/>
        <end position="1096"/>
    </location>
</feature>
<feature type="compositionally biased region" description="Low complexity" evidence="12">
    <location>
        <begin position="407"/>
        <end position="419"/>
    </location>
</feature>
<dbReference type="Gene3D" id="3.10.290.20">
    <property type="entry name" value="Ubiquitin-like 2 activating enzyme e1b. Chain: B, domain 3"/>
    <property type="match status" value="1"/>
</dbReference>
<feature type="compositionally biased region" description="Basic residues" evidence="12">
    <location>
        <begin position="232"/>
        <end position="247"/>
    </location>
</feature>
<feature type="region of interest" description="Disordered" evidence="12">
    <location>
        <begin position="1882"/>
        <end position="2046"/>
    </location>
</feature>
<reference evidence="14 15" key="1">
    <citation type="submission" date="2023-03" db="EMBL/GenBank/DDBJ databases">
        <title>Mating type loci evolution in Malassezia.</title>
        <authorList>
            <person name="Coelho M.A."/>
        </authorList>
    </citation>
    <scope>NUCLEOTIDE SEQUENCE [LARGE SCALE GENOMIC DNA]</scope>
    <source>
        <strain evidence="14 15">CBS 9725</strain>
    </source>
</reference>
<feature type="compositionally biased region" description="Polar residues" evidence="12">
    <location>
        <begin position="331"/>
        <end position="345"/>
    </location>
</feature>
<dbReference type="InterPro" id="IPR014929">
    <property type="entry name" value="E2-binding"/>
</dbReference>
<feature type="compositionally biased region" description="Basic and acidic residues" evidence="12">
    <location>
        <begin position="1457"/>
        <end position="1466"/>
    </location>
</feature>
<feature type="compositionally biased region" description="Polar residues" evidence="12">
    <location>
        <begin position="2033"/>
        <end position="2046"/>
    </location>
</feature>
<evidence type="ECO:0000256" key="6">
    <source>
        <dbReference type="ARBA" id="ARBA00022786"/>
    </source>
</evidence>
<dbReference type="SMART" id="SM01181">
    <property type="entry name" value="E2_bind"/>
    <property type="match status" value="1"/>
</dbReference>
<keyword evidence="15" id="KW-1185">Reference proteome</keyword>
<dbReference type="Proteomes" id="UP001219567">
    <property type="component" value="Chromosome 1"/>
</dbReference>
<feature type="compositionally biased region" description="Polar residues" evidence="12">
    <location>
        <begin position="2186"/>
        <end position="2197"/>
    </location>
</feature>
<proteinExistence type="inferred from homology"/>
<evidence type="ECO:0000256" key="3">
    <source>
        <dbReference type="ARBA" id="ARBA00015203"/>
    </source>
</evidence>
<sequence length="2649" mass="284183">MPPNGPDPSDGMDAFSPPRPSFRAYPTKGRDAPSPRLERDPDLVASYQESTMWRTPATASRTTPSTSSPGGLPSWDQAESSSIASTHSSDTPSWAPRSPPRVRTKAAGQKNASQDRRSNNGSPIPPEHLSPRSAKVVPPMPLDAIARVRQAKPNKQRIPNSARRPTSRARSVSPAAPDEPDMVPPVPPIAPQAQALANAAASTLVTQPGSSKHGRAYGSAGSMSTPVEGHSGARHAHPTIRQPRNRRATSTITIVASRPSEESIQEVAPRSESRLEDRNALQPSSKNISEQAKKRSSGENWTATFDALDSYQPEVPTLDAMELPKRRSRRGTQQSLASGPQTSSKAMAPRAPPGHLDVSEEEASSAPSHVSPSLTAPESRSEQKQTAVPFDAQADPFSTPTKRDNGSESSCSSLESQLSRPIQSPPRRQTHIRVLSRSIERVVSPDQDSPYRSPGSSNAMSPRSAMRRQALYMHPDTMITPVQAFPSPTRSMISLASLQRTPTPRGANIIPVDYGMSTSKSAPNVLAPAKGVRERFVSTSSLVTHTLQDPATRKVSPSTNIFSADTDEGPESWFAETSLPGEWDLHTPSITRDAPLLEDEDKQPDQELNIAQGQSKDQLPGDTSTIDTKADAASADVPAGNTDETVDADVSVTQLPPSSEKEAKGGMGIGAFAAAAAATAVANATKTAEAVQSAIMPHSSPQDQTNEEIDSEKDVNKVTSQSSPVVDAKDTITPPTRPTLSDSLSESIATVPTTEQSSLGDDISISDASGAGQIANEPELAPEVATSMSVPQGTPVEDLERDSELTTTQLDQPTAAPTDDRTEQATGKATEQTSVTGVETSPEQTAEPTLPDIDTDIGADAAQPAAQPDTVDSQENSAHDVNVAASMGGLASGAVLGASAGPVGLAGGAVIGAALGTAAAMLAHHKDSEQQEDPTTESSEAAAKVVTTADDSLDTPNPWPAKSDHGSDSFEDAATPRINPAATLLTSQTQDTHDQDEENPSTPTPLPDRSLAKGDVAPSLIELSDSPTLPDHPDAQQGKLASSTQPGRSLQANEPALQRPDSSDQSLVDSETPLVDTQAELGSTSNPNEQDANDSSIARVDGLPTDGSSTQAQEAQSRSHNIAAKAPHRPPPIPPTDPPQTIQESPKSDTYVAPPITMQAPLLPQLVEAEHTGEETRASTTSTLPATQTVRTQDSSPLQTQADRTSAIATAPPPTQSEHASTEDGSRPASTYSGKNPFLRSMRTSIPASVQSSAFSSGQSITQTAAEGMTQTRPVSSAASSSRPESSTFSDYQLFQEAASQLSYNESPPIEVVRPRFNESVDEQGTPQDGNQAVFPPLYESTERLPLVLDARPRRMYDPVNNAQVTSNNGSLDLNQITIPDTAQSNTAKSWASHAQPLSPLPETQPDTSNVTSKSAHPAGKTPRSMPGDLVSTVSKSPARSCDISEVVWSKMIASPHDSRRSHAVDDENLWSNVPAQKVPEAPRQPDRMQNKPAPNDIPVSHPKPPTESSKPANNASPKQTEDRPDMARTVPLTGISTPHLTQSPRPRKSPQVPEHSSAEMYQTSQFVPIPPQASPPPPEGEIEARSAWEQAQLRRELGTMQVDLDQPLEVVPVEQNPSLDYLRATSIPITSPSISQGTQNLDRGNANASSPRMEAGAARNNLEASPSKETEWRKPTSTQVEPSKSALSTSQLQKQGAADQQNSVQAVSALMTAGVDTMAGGANGPYPALNRPAQAQHGERVFAGMQPQRSLVPPFELQNRSLVLPPRNDLQWQGHPPCLECMMRDEDMIDVLVTDPAVWERESDADFYDAIRLEHQERVQNNGRRSPWTLHLTRTRVRKVAIGEPLSAANLKEHTQQLRMNSAQRAQVIHAFVSDQRMLLGLDSPSQPSHPASNPALVSSPARNEPLPTSPAPVIASKSTPKTAAPYRRASDWSVVTSKEEANRMQHTSPTKPPTDAGSSTVPRMRSTGPSVAPTTSSTPGPNLPLSVIPGAPGLPMHASPSFVANTPPRPTTHEVHNDLRPPDRPFARSQARLSPSQSLTGYASQVSLAPSASSMAHMHLAFDTPRNRDMTQDAGRAALPADDSPTAQPTSGRVNTNSAELRSDTAHDVQPDPVAADLGPQAAAFDSDSGHDVSTYSKHKRQSFRGFFRKMVTGKPPPMPTSPSHESRPRPRKPRQAAADPNESADNSWVSSSYDDSNRPHFWSKLGKKPHPTRKTSGTRPSVLTDTRMHRIGSHMNDDASANWTIDTQEDPSARISAKPFLRDDCRVLVIGAGGLGCEILANLAIIGFRKIDIIDMDTIDLSNLNRQFLFRESDVGQSKATTAAKFVEKRVAGVEITPYHGKIQDRDTEYYMQFNLVICGLDSVEARRWINAKLVEMVDEQVPESLKPLIDGGTEGFKGQARVILPTITSCYECSLDMLPKRTTYPICTIANTPRLPEHCIEWASVLEWRRIHGEKKINTDDPNDVQWVLDTALKRAKLFNIEGITWSLTQGVIKNIIPAIASTNAIIAAACTQEAFKIATSSAPYLNNYMMYSGNDGAYTYTFEYEKRPDCPVCGGESHLIKFGSDEPLSRLIELLQESPDVQCKAPSIASESGPLYFRSPTALEEATRGNLDRKLSDLGIKDGDVLSVTDPQLPFVLAVEIKFK</sequence>
<dbReference type="Gene3D" id="1.10.10.520">
    <property type="entry name" value="Ubiquitin activating enzymes (Uba3). Chain: B, domain 2"/>
    <property type="match status" value="1"/>
</dbReference>
<dbReference type="GO" id="GO:0019781">
    <property type="term" value="F:NEDD8 activating enzyme activity"/>
    <property type="evidence" value="ECO:0007669"/>
    <property type="project" value="UniProtKB-UniRule"/>
</dbReference>
<feature type="compositionally biased region" description="Polar residues" evidence="12">
    <location>
        <begin position="1535"/>
        <end position="1545"/>
    </location>
</feature>
<feature type="compositionally biased region" description="Low complexity" evidence="12">
    <location>
        <begin position="859"/>
        <end position="869"/>
    </location>
</feature>
<feature type="compositionally biased region" description="Polar residues" evidence="12">
    <location>
        <begin position="1039"/>
        <end position="1052"/>
    </location>
</feature>
<feature type="region of interest" description="Disordered" evidence="12">
    <location>
        <begin position="690"/>
        <end position="880"/>
    </location>
</feature>
<evidence type="ECO:0000256" key="7">
    <source>
        <dbReference type="ARBA" id="ARBA00022840"/>
    </source>
</evidence>
<feature type="compositionally biased region" description="Polar residues" evidence="12">
    <location>
        <begin position="1178"/>
        <end position="1208"/>
    </location>
</feature>
<dbReference type="GO" id="GO:0005524">
    <property type="term" value="F:ATP binding"/>
    <property type="evidence" value="ECO:0007669"/>
    <property type="project" value="UniProtKB-UniRule"/>
</dbReference>
<keyword evidence="7 11" id="KW-0067">ATP-binding</keyword>
<evidence type="ECO:0000259" key="13">
    <source>
        <dbReference type="SMART" id="SM01181"/>
    </source>
</evidence>
<feature type="compositionally biased region" description="Polar residues" evidence="12">
    <location>
        <begin position="738"/>
        <end position="759"/>
    </location>
</feature>
<dbReference type="SUPFAM" id="SSF69572">
    <property type="entry name" value="Activating enzymes of the ubiquitin-like proteins"/>
    <property type="match status" value="1"/>
</dbReference>
<feature type="region of interest" description="Disordered" evidence="12">
    <location>
        <begin position="631"/>
        <end position="663"/>
    </location>
</feature>
<keyword evidence="6 11" id="KW-0833">Ubl conjugation pathway</keyword>
<feature type="compositionally biased region" description="Basic and acidic residues" evidence="12">
    <location>
        <begin position="2103"/>
        <end position="2112"/>
    </location>
</feature>
<feature type="compositionally biased region" description="Polar residues" evidence="12">
    <location>
        <begin position="365"/>
        <end position="378"/>
    </location>
</feature>
<dbReference type="GO" id="GO:0005737">
    <property type="term" value="C:cytoplasm"/>
    <property type="evidence" value="ECO:0007669"/>
    <property type="project" value="TreeGrafter"/>
</dbReference>
<dbReference type="GO" id="GO:0045116">
    <property type="term" value="P:protein neddylation"/>
    <property type="evidence" value="ECO:0007669"/>
    <property type="project" value="UniProtKB-UniRule"/>
</dbReference>
<dbReference type="InterPro" id="IPR033127">
    <property type="entry name" value="UBQ-activ_enz_E1_Cys_AS"/>
</dbReference>
<comment type="function">
    <text evidence="11">Catalytic subunit of the dimeric E1 enzyme, which activates NEDD8.</text>
</comment>
<evidence type="ECO:0000313" key="14">
    <source>
        <dbReference type="EMBL" id="WFC97761.1"/>
    </source>
</evidence>
<evidence type="ECO:0000256" key="5">
    <source>
        <dbReference type="ARBA" id="ARBA00022741"/>
    </source>
</evidence>
<comment type="pathway">
    <text evidence="1 11">Protein modification; protein neddylation.</text>
</comment>
<dbReference type="InterPro" id="IPR045886">
    <property type="entry name" value="ThiF/MoeB/HesA"/>
</dbReference>
<feature type="region of interest" description="Disordered" evidence="12">
    <location>
        <begin position="548"/>
        <end position="571"/>
    </location>
</feature>
<feature type="region of interest" description="Disordered" evidence="12">
    <location>
        <begin position="1455"/>
        <end position="1560"/>
    </location>
</feature>
<dbReference type="EMBL" id="CP119943">
    <property type="protein sequence ID" value="WFC97761.1"/>
    <property type="molecule type" value="Genomic_DNA"/>
</dbReference>
<dbReference type="EC" id="6.2.1.64" evidence="8 11"/>
<evidence type="ECO:0000256" key="11">
    <source>
        <dbReference type="RuleBase" id="RU368009"/>
    </source>
</evidence>
<comment type="catalytic activity">
    <reaction evidence="9 11">
        <text>ATP + [NEDD8 protein] + [E1 NEDD8-activating enzyme]-L-cysteine = AMP + diphosphate + [E1 NEDD8-activating enzyme]-S-[NEDD8 protein]-yl-L-cysteine.</text>
        <dbReference type="EC" id="6.2.1.64"/>
    </reaction>
</comment>
<dbReference type="InterPro" id="IPR030468">
    <property type="entry name" value="Uba3_N"/>
</dbReference>
<feature type="compositionally biased region" description="Polar residues" evidence="12">
    <location>
        <begin position="2087"/>
        <end position="2102"/>
    </location>
</feature>
<feature type="region of interest" description="Disordered" evidence="12">
    <location>
        <begin position="923"/>
        <end position="1294"/>
    </location>
</feature>
<feature type="compositionally biased region" description="Polar residues" evidence="12">
    <location>
        <begin position="824"/>
        <end position="847"/>
    </location>
</feature>
<dbReference type="PANTHER" id="PTHR10953">
    <property type="entry name" value="UBIQUITIN-ACTIVATING ENZYME E1"/>
    <property type="match status" value="1"/>
</dbReference>
<organism evidence="14 15">
    <name type="scientific">Malassezia yamatoensis</name>
    <dbReference type="NCBI Taxonomy" id="253288"/>
    <lineage>
        <taxon>Eukaryota</taxon>
        <taxon>Fungi</taxon>
        <taxon>Dikarya</taxon>
        <taxon>Basidiomycota</taxon>
        <taxon>Ustilaginomycotina</taxon>
        <taxon>Malasseziomycetes</taxon>
        <taxon>Malasseziales</taxon>
        <taxon>Malasseziaceae</taxon>
        <taxon>Malassezia</taxon>
    </lineage>
</organism>
<dbReference type="Gene3D" id="3.40.50.720">
    <property type="entry name" value="NAD(P)-binding Rossmann-like Domain"/>
    <property type="match status" value="1"/>
</dbReference>
<feature type="region of interest" description="Disordered" evidence="12">
    <location>
        <begin position="1631"/>
        <end position="1701"/>
    </location>
</feature>
<feature type="compositionally biased region" description="Polar residues" evidence="12">
    <location>
        <begin position="1676"/>
        <end position="1701"/>
    </location>
</feature>
<evidence type="ECO:0000256" key="10">
    <source>
        <dbReference type="PROSITE-ProRule" id="PRU10132"/>
    </source>
</evidence>
<dbReference type="InterPro" id="IPR023318">
    <property type="entry name" value="Ub_act_enz_dom_a_sf"/>
</dbReference>
<feature type="compositionally biased region" description="Polar residues" evidence="12">
    <location>
        <begin position="1637"/>
        <end position="1651"/>
    </location>
</feature>
<feature type="domain" description="E2 binding" evidence="13">
    <location>
        <begin position="2565"/>
        <end position="2649"/>
    </location>
</feature>
<gene>
    <name evidence="14" type="ORF">MYAM1_000480</name>
</gene>
<feature type="compositionally biased region" description="Low complexity" evidence="12">
    <location>
        <begin position="54"/>
        <end position="93"/>
    </location>
</feature>
<feature type="compositionally biased region" description="Polar residues" evidence="12">
    <location>
        <begin position="1507"/>
        <end position="1519"/>
    </location>
</feature>
<feature type="compositionally biased region" description="Low complexity" evidence="12">
    <location>
        <begin position="1272"/>
        <end position="1290"/>
    </location>
</feature>
<feature type="compositionally biased region" description="Polar residues" evidence="12">
    <location>
        <begin position="1405"/>
        <end position="1415"/>
    </location>
</feature>
<dbReference type="PROSITE" id="PS00865">
    <property type="entry name" value="UBIQUITIN_ACTIVAT_2"/>
    <property type="match status" value="1"/>
</dbReference>
<feature type="compositionally biased region" description="Polar residues" evidence="12">
    <location>
        <begin position="548"/>
        <end position="563"/>
    </location>
</feature>
<comment type="similarity">
    <text evidence="2 11">Belongs to the ubiquitin-activating E1 family. UBA3 subfamily.</text>
</comment>
<evidence type="ECO:0000313" key="15">
    <source>
        <dbReference type="Proteomes" id="UP001219567"/>
    </source>
</evidence>
<feature type="compositionally biased region" description="Polar residues" evidence="12">
    <location>
        <begin position="281"/>
        <end position="290"/>
    </location>
</feature>
<feature type="compositionally biased region" description="Polar residues" evidence="12">
    <location>
        <begin position="1262"/>
        <end position="1271"/>
    </location>
</feature>
<feature type="region of interest" description="Disordered" evidence="12">
    <location>
        <begin position="2078"/>
        <end position="2225"/>
    </location>
</feature>
<dbReference type="Pfam" id="PF08825">
    <property type="entry name" value="E2_bind"/>
    <property type="match status" value="1"/>
</dbReference>
<feature type="compositionally biased region" description="Polar residues" evidence="12">
    <location>
        <begin position="1106"/>
        <end position="1120"/>
    </location>
</feature>
<evidence type="ECO:0000256" key="8">
    <source>
        <dbReference type="ARBA" id="ARBA00023624"/>
    </source>
</evidence>
<evidence type="ECO:0000256" key="1">
    <source>
        <dbReference type="ARBA" id="ARBA00005032"/>
    </source>
</evidence>
<dbReference type="FunFam" id="1.10.10.520:FF:000001">
    <property type="entry name" value="NEDD8-activating enzyme E1 catalytic subunit"/>
    <property type="match status" value="1"/>
</dbReference>
<feature type="compositionally biased region" description="Pro residues" evidence="12">
    <location>
        <begin position="1129"/>
        <end position="1138"/>
    </location>
</feature>
<evidence type="ECO:0000256" key="2">
    <source>
        <dbReference type="ARBA" id="ARBA00006310"/>
    </source>
</evidence>
<dbReference type="InterPro" id="IPR000594">
    <property type="entry name" value="ThiF_NAD_FAD-bd"/>
</dbReference>
<feature type="compositionally biased region" description="Low complexity" evidence="12">
    <location>
        <begin position="191"/>
        <end position="201"/>
    </location>
</feature>
<name>A0AAJ5YS29_9BASI</name>
<dbReference type="PANTHER" id="PTHR10953:SF6">
    <property type="entry name" value="NEDD8-ACTIVATING ENZYME E1 CATALYTIC SUBUNIT"/>
    <property type="match status" value="1"/>
</dbReference>
<protein>
    <recommendedName>
        <fullName evidence="3 11">NEDD8-activating enzyme E1 catalytic subunit</fullName>
        <ecNumber evidence="8 11">6.2.1.64</ecNumber>
    </recommendedName>
</protein>
<feature type="compositionally biased region" description="Basic and acidic residues" evidence="12">
    <location>
        <begin position="2013"/>
        <end position="2028"/>
    </location>
</feature>
<feature type="region of interest" description="Disordered" evidence="12">
    <location>
        <begin position="1385"/>
        <end position="1441"/>
    </location>
</feature>
<feature type="region of interest" description="Disordered" evidence="12">
    <location>
        <begin position="1"/>
        <end position="463"/>
    </location>
</feature>
<feature type="region of interest" description="Disordered" evidence="12">
    <location>
        <begin position="1320"/>
        <end position="1339"/>
    </location>
</feature>
<evidence type="ECO:0000256" key="12">
    <source>
        <dbReference type="SAM" id="MobiDB-lite"/>
    </source>
</evidence>
<feature type="compositionally biased region" description="Basic and acidic residues" evidence="12">
    <location>
        <begin position="28"/>
        <end position="42"/>
    </location>
</feature>
<feature type="compositionally biased region" description="Low complexity" evidence="12">
    <location>
        <begin position="1245"/>
        <end position="1261"/>
    </location>
</feature>